<dbReference type="Gene3D" id="3.30.300.30">
    <property type="match status" value="1"/>
</dbReference>
<dbReference type="Proteomes" id="UP000281112">
    <property type="component" value="Unassembled WGS sequence"/>
</dbReference>
<dbReference type="PANTHER" id="PTHR43201">
    <property type="entry name" value="ACYL-COA SYNTHETASE"/>
    <property type="match status" value="1"/>
</dbReference>
<keyword evidence="1" id="KW-0474">Menaquinone biosynthesis</keyword>
<dbReference type="SUPFAM" id="SSF56801">
    <property type="entry name" value="Acetyl-CoA synthetase-like"/>
    <property type="match status" value="1"/>
</dbReference>
<evidence type="ECO:0000256" key="1">
    <source>
        <dbReference type="ARBA" id="ARBA00022428"/>
    </source>
</evidence>
<proteinExistence type="predicted"/>
<dbReference type="EC" id="6.2.1.26" evidence="7"/>
<keyword evidence="2 7" id="KW-0436">Ligase</keyword>
<dbReference type="GO" id="GO:0008756">
    <property type="term" value="F:o-succinylbenzoate-CoA ligase activity"/>
    <property type="evidence" value="ECO:0007669"/>
    <property type="project" value="UniProtKB-EC"/>
</dbReference>
<feature type="domain" description="AMP-dependent synthetase/ligase" evidence="5">
    <location>
        <begin position="15"/>
        <end position="317"/>
    </location>
</feature>
<dbReference type="InterPro" id="IPR000873">
    <property type="entry name" value="AMP-dep_synth/lig_dom"/>
</dbReference>
<dbReference type="GO" id="GO:0009234">
    <property type="term" value="P:menaquinone biosynthetic process"/>
    <property type="evidence" value="ECO:0007669"/>
    <property type="project" value="UniProtKB-KW"/>
</dbReference>
<evidence type="ECO:0000259" key="6">
    <source>
        <dbReference type="Pfam" id="PF13193"/>
    </source>
</evidence>
<dbReference type="Pfam" id="PF00501">
    <property type="entry name" value="AMP-binding"/>
    <property type="match status" value="1"/>
</dbReference>
<dbReference type="InterPro" id="IPR025110">
    <property type="entry name" value="AMP-bd_C"/>
</dbReference>
<dbReference type="GO" id="GO:0006631">
    <property type="term" value="P:fatty acid metabolic process"/>
    <property type="evidence" value="ECO:0007669"/>
    <property type="project" value="TreeGrafter"/>
</dbReference>
<dbReference type="OrthoDB" id="9803968at2"/>
<dbReference type="InterPro" id="IPR045851">
    <property type="entry name" value="AMP-bd_C_sf"/>
</dbReference>
<sequence>MAVIDTGVYSKLWQHWNNVLPSDAVALITPTHQYTWSSLTKQIDNYASCLSRQGVVSRNTITVVGKNSSESVFIFLAALSLGARVAFVAPQPISQLCLKLNTLYSADETSFLISLIDTIDSDELEAIAPNVQLVALDFSLSQSRPEFRYQPDEIASFIFTSGSTGTPKAVAHTSSQHLSSAAGLLDVFTYVGSDCWLLSLPVYHVSGLSILYRWLLSGATLKVGRGDLDTDIEGVTHASLVATQLQRLLDSGKPLNLTHVLLGGSDIPHKLSDAAAALGIETWVGYGMTEAASTVTAKRVDGLQGVGSVLANRKLTIENGRIFIGGDTLGCGYFRQGELFAFTNEQGWFDSKDLGEIKNEQLVICGRVDNQFISGGENIHCEEIEAALLKHPCVQQVVVIPVVDNVFGARSVAVIKTSKDLSLEDYQQWLVDKLEKFKWPIDYLPLPQQALGSGIKISRPVIKAWLTEAYPHYTVKL</sequence>
<dbReference type="InterPro" id="IPR042099">
    <property type="entry name" value="ANL_N_sf"/>
</dbReference>
<dbReference type="InterPro" id="IPR020845">
    <property type="entry name" value="AMP-binding_CS"/>
</dbReference>
<keyword evidence="4" id="KW-0067">ATP-binding</keyword>
<evidence type="ECO:0000259" key="5">
    <source>
        <dbReference type="Pfam" id="PF00501"/>
    </source>
</evidence>
<dbReference type="Pfam" id="PF13193">
    <property type="entry name" value="AMP-binding_C"/>
    <property type="match status" value="1"/>
</dbReference>
<dbReference type="AlphaFoldDB" id="A0A3N9TIU5"/>
<organism evidence="7 8">
    <name type="scientific">Vibrio viridaestus</name>
    <dbReference type="NCBI Taxonomy" id="2487322"/>
    <lineage>
        <taxon>Bacteria</taxon>
        <taxon>Pseudomonadati</taxon>
        <taxon>Pseudomonadota</taxon>
        <taxon>Gammaproteobacteria</taxon>
        <taxon>Vibrionales</taxon>
        <taxon>Vibrionaceae</taxon>
        <taxon>Vibrio</taxon>
    </lineage>
</organism>
<dbReference type="InterPro" id="IPR010192">
    <property type="entry name" value="MenE"/>
</dbReference>
<accession>A0A3N9TIU5</accession>
<dbReference type="EMBL" id="RJVQ01000002">
    <property type="protein sequence ID" value="RQW64248.1"/>
    <property type="molecule type" value="Genomic_DNA"/>
</dbReference>
<evidence type="ECO:0000313" key="8">
    <source>
        <dbReference type="Proteomes" id="UP000281112"/>
    </source>
</evidence>
<dbReference type="NCBIfam" id="NF006539">
    <property type="entry name" value="PRK09029.1"/>
    <property type="match status" value="1"/>
</dbReference>
<dbReference type="PROSITE" id="PS00455">
    <property type="entry name" value="AMP_BINDING"/>
    <property type="match status" value="1"/>
</dbReference>
<feature type="domain" description="AMP-binding enzyme C-terminal" evidence="6">
    <location>
        <begin position="383"/>
        <end position="440"/>
    </location>
</feature>
<dbReference type="NCBIfam" id="TIGR01923">
    <property type="entry name" value="menE"/>
    <property type="match status" value="1"/>
</dbReference>
<evidence type="ECO:0000313" key="7">
    <source>
        <dbReference type="EMBL" id="RQW64248.1"/>
    </source>
</evidence>
<keyword evidence="8" id="KW-1185">Reference proteome</keyword>
<dbReference type="CDD" id="cd17630">
    <property type="entry name" value="OSB_MenE-like"/>
    <property type="match status" value="1"/>
</dbReference>
<keyword evidence="3" id="KW-0547">Nucleotide-binding</keyword>
<name>A0A3N9TIU5_9VIBR</name>
<dbReference type="Gene3D" id="3.40.50.12780">
    <property type="entry name" value="N-terminal domain of ligase-like"/>
    <property type="match status" value="1"/>
</dbReference>
<protein>
    <submittedName>
        <fullName evidence="7">O-succinylbenzoate--CoA ligase</fullName>
        <ecNumber evidence="7">6.2.1.26</ecNumber>
    </submittedName>
</protein>
<reference evidence="7 8" key="1">
    <citation type="submission" date="2018-11" db="EMBL/GenBank/DDBJ databases">
        <title>Vibrio LJC006 sp. nov., isolated from seawater during the bloom of the enteromorpha.</title>
        <authorList>
            <person name="Liang J."/>
        </authorList>
    </citation>
    <scope>NUCLEOTIDE SEQUENCE [LARGE SCALE GENOMIC DNA]</scope>
    <source>
        <strain evidence="7 8">LJC006</strain>
    </source>
</reference>
<evidence type="ECO:0000256" key="4">
    <source>
        <dbReference type="ARBA" id="ARBA00022840"/>
    </source>
</evidence>
<comment type="caution">
    <text evidence="7">The sequence shown here is derived from an EMBL/GenBank/DDBJ whole genome shotgun (WGS) entry which is preliminary data.</text>
</comment>
<evidence type="ECO:0000256" key="3">
    <source>
        <dbReference type="ARBA" id="ARBA00022741"/>
    </source>
</evidence>
<gene>
    <name evidence="7" type="ORF">EES38_06585</name>
</gene>
<evidence type="ECO:0000256" key="2">
    <source>
        <dbReference type="ARBA" id="ARBA00022598"/>
    </source>
</evidence>
<dbReference type="GO" id="GO:0031956">
    <property type="term" value="F:medium-chain fatty acid-CoA ligase activity"/>
    <property type="evidence" value="ECO:0007669"/>
    <property type="project" value="TreeGrafter"/>
</dbReference>
<dbReference type="PANTHER" id="PTHR43201:SF32">
    <property type="entry name" value="2-SUCCINYLBENZOATE--COA LIGASE, CHLOROPLASTIC_PEROXISOMAL"/>
    <property type="match status" value="1"/>
</dbReference>
<dbReference type="GO" id="GO:0005524">
    <property type="term" value="F:ATP binding"/>
    <property type="evidence" value="ECO:0007669"/>
    <property type="project" value="UniProtKB-KW"/>
</dbReference>